<keyword evidence="1" id="KW-0614">Plasmid</keyword>
<evidence type="ECO:0000313" key="1">
    <source>
        <dbReference type="EMBL" id="ADU03124.1"/>
    </source>
</evidence>
<accession>E7CGI5</accession>
<geneLocation type="plasmid" evidence="1">
    <name>pBMB0558</name>
</geneLocation>
<organism evidence="1">
    <name type="scientific">Bacillus thuringiensis serovar chinensis CT-43</name>
    <dbReference type="NCBI Taxonomy" id="541229"/>
    <lineage>
        <taxon>Bacteria</taxon>
        <taxon>Bacillati</taxon>
        <taxon>Bacillota</taxon>
        <taxon>Bacilli</taxon>
        <taxon>Bacillales</taxon>
        <taxon>Bacillaceae</taxon>
        <taxon>Bacillus</taxon>
        <taxon>Bacillus cereus group</taxon>
    </lineage>
</organism>
<proteinExistence type="predicted"/>
<dbReference type="PATRIC" id="fig|541229.3.peg.5767"/>
<name>E7CGI5_BACTU</name>
<dbReference type="AlphaFoldDB" id="E7CGI5"/>
<gene>
    <name evidence="1" type="ORF">pBMB0558_00290</name>
</gene>
<reference evidence="1" key="1">
    <citation type="journal article" date="2010" name="J. Biol. Chem.">
        <title>Genome-wide Screening Reveals the Genetic Determinants of an Antibiotic Insecticide in Bacillus thuringiensis.</title>
        <authorList>
            <person name="Liu X.Y."/>
            <person name="Ruan L.F."/>
            <person name="Hu Z.F."/>
            <person name="Peng D.H."/>
            <person name="Cao S.Y."/>
            <person name="Yu Z.N."/>
            <person name="Liu Y."/>
            <person name="Zheng J.S."/>
            <person name="Sun M."/>
        </authorList>
    </citation>
    <scope>NUCLEOTIDE SEQUENCE</scope>
    <source>
        <strain evidence="1">CT-43</strain>
        <plasmid evidence="1">pBMB0558</plasmid>
    </source>
</reference>
<dbReference type="EMBL" id="HM037272">
    <property type="protein sequence ID" value="ADU03124.1"/>
    <property type="molecule type" value="Genomic_DNA"/>
</dbReference>
<protein>
    <submittedName>
        <fullName evidence="1">Uncharacterized protein</fullName>
    </submittedName>
</protein>
<dbReference type="KEGG" id="btc:CT43_P127066"/>
<sequence length="105" mass="12533">MEEFYMCIPIVVLVEYDFYNDGTGSKVYLFKDINNAIIFAKREAKTYLEDNSLTLEDFKGQHDTLDIMETNDSYYFNSWNDKNCDKYNIVVYEQEFKDKTTKLIN</sequence>